<evidence type="ECO:0000313" key="2">
    <source>
        <dbReference type="EMBL" id="MBB5031785.1"/>
    </source>
</evidence>
<evidence type="ECO:0000259" key="1">
    <source>
        <dbReference type="Pfam" id="PF10047"/>
    </source>
</evidence>
<sequence length="79" mass="8585">MSTITAIFEPAPDGTLHLPLPAAWQKMPIRVQAVLEPVTSPDSPDLPRSALKGFGCLKGKISMAADFDEPLEDFKEYVS</sequence>
<feature type="domain" description="DUF2281" evidence="1">
    <location>
        <begin position="52"/>
        <end position="77"/>
    </location>
</feature>
<accession>A0A7W7Y9K1</accession>
<dbReference type="Proteomes" id="UP000590740">
    <property type="component" value="Unassembled WGS sequence"/>
</dbReference>
<protein>
    <recommendedName>
        <fullName evidence="1">DUF2281 domain-containing protein</fullName>
    </recommendedName>
</protein>
<evidence type="ECO:0000313" key="3">
    <source>
        <dbReference type="Proteomes" id="UP000590740"/>
    </source>
</evidence>
<comment type="caution">
    <text evidence="2">The sequence shown here is derived from an EMBL/GenBank/DDBJ whole genome shotgun (WGS) entry which is preliminary data.</text>
</comment>
<dbReference type="InterPro" id="IPR018739">
    <property type="entry name" value="DUF2281"/>
</dbReference>
<name>A0A7W7Y9K1_9BACT</name>
<reference evidence="2 3" key="1">
    <citation type="submission" date="2020-08" db="EMBL/GenBank/DDBJ databases">
        <title>Genomic Encyclopedia of Type Strains, Phase IV (KMG-IV): sequencing the most valuable type-strain genomes for metagenomic binning, comparative biology and taxonomic classification.</title>
        <authorList>
            <person name="Goeker M."/>
        </authorList>
    </citation>
    <scope>NUCLEOTIDE SEQUENCE [LARGE SCALE GENOMIC DNA]</scope>
    <source>
        <strain evidence="2 3">DSM 12252</strain>
    </source>
</reference>
<dbReference type="AlphaFoldDB" id="A0A7W7Y9K1"/>
<gene>
    <name evidence="2" type="ORF">HNQ65_001353</name>
</gene>
<proteinExistence type="predicted"/>
<organism evidence="2 3">
    <name type="scientific">Prosthecobacter vanneervenii</name>
    <dbReference type="NCBI Taxonomy" id="48466"/>
    <lineage>
        <taxon>Bacteria</taxon>
        <taxon>Pseudomonadati</taxon>
        <taxon>Verrucomicrobiota</taxon>
        <taxon>Verrucomicrobiia</taxon>
        <taxon>Verrucomicrobiales</taxon>
        <taxon>Verrucomicrobiaceae</taxon>
        <taxon>Prosthecobacter</taxon>
    </lineage>
</organism>
<dbReference type="Pfam" id="PF10047">
    <property type="entry name" value="DUF2281"/>
    <property type="match status" value="1"/>
</dbReference>
<dbReference type="EMBL" id="JACHIG010000002">
    <property type="protein sequence ID" value="MBB5031785.1"/>
    <property type="molecule type" value="Genomic_DNA"/>
</dbReference>
<keyword evidence="3" id="KW-1185">Reference proteome</keyword>
<dbReference type="RefSeq" id="WP_184338716.1">
    <property type="nucleotide sequence ID" value="NZ_JACHIG010000002.1"/>
</dbReference>